<sequence length="78" mass="8529">MPPKSKSKSKCPNKKPKSKSCLGAKIIGYCMSCRKKMSMVACKKWKMGPSKVPAVSGKCSKCGCKMNKILKVSERSKV</sequence>
<name>A0A6C0IZ60_9ZZZZ</name>
<accession>A0A6C0IZ60</accession>
<dbReference type="EMBL" id="MN740271">
    <property type="protein sequence ID" value="QHT96987.1"/>
    <property type="molecule type" value="Genomic_DNA"/>
</dbReference>
<protein>
    <recommendedName>
        <fullName evidence="2">DUF5679 domain-containing protein</fullName>
    </recommendedName>
</protein>
<dbReference type="AlphaFoldDB" id="A0A6C0IZ60"/>
<evidence type="ECO:0000313" key="1">
    <source>
        <dbReference type="EMBL" id="QHT96987.1"/>
    </source>
</evidence>
<reference evidence="1" key="1">
    <citation type="journal article" date="2020" name="Nature">
        <title>Giant virus diversity and host interactions through global metagenomics.</title>
        <authorList>
            <person name="Schulz F."/>
            <person name="Roux S."/>
            <person name="Paez-Espino D."/>
            <person name="Jungbluth S."/>
            <person name="Walsh D.A."/>
            <person name="Denef V.J."/>
            <person name="McMahon K.D."/>
            <person name="Konstantinidis K.T."/>
            <person name="Eloe-Fadrosh E.A."/>
            <person name="Kyrpides N.C."/>
            <person name="Woyke T."/>
        </authorList>
    </citation>
    <scope>NUCLEOTIDE SEQUENCE</scope>
    <source>
        <strain evidence="1">GVMAG-M-3300024510-1</strain>
    </source>
</reference>
<proteinExistence type="predicted"/>
<evidence type="ECO:0008006" key="2">
    <source>
        <dbReference type="Google" id="ProtNLM"/>
    </source>
</evidence>
<organism evidence="1">
    <name type="scientific">viral metagenome</name>
    <dbReference type="NCBI Taxonomy" id="1070528"/>
    <lineage>
        <taxon>unclassified sequences</taxon>
        <taxon>metagenomes</taxon>
        <taxon>organismal metagenomes</taxon>
    </lineage>
</organism>